<reference evidence="1 2" key="1">
    <citation type="submission" date="2018-05" db="EMBL/GenBank/DDBJ databases">
        <title>Genomic Encyclopedia of Archaeal and Bacterial Type Strains, Phase II (KMG-II): from individual species to whole genera.</title>
        <authorList>
            <person name="Goeker M."/>
        </authorList>
    </citation>
    <scope>NUCLEOTIDE SEQUENCE [LARGE SCALE GENOMIC DNA]</scope>
    <source>
        <strain evidence="1 2">DSM 22214</strain>
    </source>
</reference>
<dbReference type="Proteomes" id="UP000245489">
    <property type="component" value="Unassembled WGS sequence"/>
</dbReference>
<organism evidence="1 2">
    <name type="scientific">Arcicella aurantiaca</name>
    <dbReference type="NCBI Taxonomy" id="591202"/>
    <lineage>
        <taxon>Bacteria</taxon>
        <taxon>Pseudomonadati</taxon>
        <taxon>Bacteroidota</taxon>
        <taxon>Cytophagia</taxon>
        <taxon>Cytophagales</taxon>
        <taxon>Flectobacillaceae</taxon>
        <taxon>Arcicella</taxon>
    </lineage>
</organism>
<evidence type="ECO:0000313" key="2">
    <source>
        <dbReference type="Proteomes" id="UP000245489"/>
    </source>
</evidence>
<proteinExistence type="predicted"/>
<dbReference type="AlphaFoldDB" id="A0A316E9F7"/>
<accession>A0A316E9F7</accession>
<dbReference type="EMBL" id="QGGO01000008">
    <property type="protein sequence ID" value="PWK27007.1"/>
    <property type="molecule type" value="Genomic_DNA"/>
</dbReference>
<protein>
    <submittedName>
        <fullName evidence="1">Uncharacterized protein</fullName>
    </submittedName>
</protein>
<gene>
    <name evidence="1" type="ORF">LV89_01819</name>
</gene>
<evidence type="ECO:0000313" key="1">
    <source>
        <dbReference type="EMBL" id="PWK27007.1"/>
    </source>
</evidence>
<dbReference type="RefSeq" id="WP_109742581.1">
    <property type="nucleotide sequence ID" value="NZ_QGGO01000008.1"/>
</dbReference>
<keyword evidence="2" id="KW-1185">Reference proteome</keyword>
<sequence length="77" mass="8683">MGYKTHDGEIVQGTTPQEIVASLKAGSRFDSLKSDKDFSKGLAMRWKNYSGKDVRTTNPKVFVEDLISTKFLIKTRN</sequence>
<name>A0A316E9F7_9BACT</name>
<dbReference type="OrthoDB" id="886535at2"/>
<comment type="caution">
    <text evidence="1">The sequence shown here is derived from an EMBL/GenBank/DDBJ whole genome shotgun (WGS) entry which is preliminary data.</text>
</comment>